<dbReference type="Pfam" id="PF18798">
    <property type="entry name" value="LPD3"/>
    <property type="match status" value="1"/>
</dbReference>
<evidence type="ECO:0000259" key="3">
    <source>
        <dbReference type="Pfam" id="PF18812"/>
    </source>
</evidence>
<dbReference type="InterPro" id="IPR041301">
    <property type="entry name" value="PBECR3"/>
</dbReference>
<dbReference type="EMBL" id="JABGBO010000003">
    <property type="protein sequence ID" value="NOL49109.1"/>
    <property type="molecule type" value="Genomic_DNA"/>
</dbReference>
<dbReference type="InterPro" id="IPR049522">
    <property type="entry name" value="ART-PolyVal_dom"/>
</dbReference>
<feature type="domain" description="Large polyvalent protein-associated" evidence="2">
    <location>
        <begin position="1031"/>
        <end position="1117"/>
    </location>
</feature>
<accession>A0A7Y4P5Q6</accession>
<feature type="domain" description="Phage-Barnase-EndoU-ColicinE5/D-RelE like nuclease 3" evidence="3">
    <location>
        <begin position="427"/>
        <end position="526"/>
    </location>
</feature>
<dbReference type="Pfam" id="PF18760">
    <property type="entry name" value="ART-PolyVal"/>
    <property type="match status" value="1"/>
</dbReference>
<evidence type="ECO:0000313" key="5">
    <source>
        <dbReference type="EMBL" id="NOL49109.1"/>
    </source>
</evidence>
<organism evidence="5 6">
    <name type="scientific">Pelistega europaea</name>
    <dbReference type="NCBI Taxonomy" id="106147"/>
    <lineage>
        <taxon>Bacteria</taxon>
        <taxon>Pseudomonadati</taxon>
        <taxon>Pseudomonadota</taxon>
        <taxon>Betaproteobacteria</taxon>
        <taxon>Burkholderiales</taxon>
        <taxon>Alcaligenaceae</taxon>
        <taxon>Pelistega</taxon>
    </lineage>
</organism>
<evidence type="ECO:0000259" key="1">
    <source>
        <dbReference type="Pfam" id="PF18760"/>
    </source>
</evidence>
<dbReference type="AlphaFoldDB" id="A0A7Y4P5Q6"/>
<sequence length="1126" mass="123512">MGVGGKAAYAGANLASAGTVMGLQTAGAEYKQSRDSGLTPIQSIPYAASQAAIEVATESIPAMVFFKNLKQGAPFYQTVLNSLAAEIPSEQVATILQDANEWAVLNPEKTFKDYLSERPDRAVSTAISTITSTLILGSAGHTVQRIADRKAKKDLQAYQANVMGEVMKQTSDATRQSKLAERDPETFQTYLQSVFNQSGVENVYLSAEVLAQSGLVEKMAEVMPSVKEQVALAAETGQDLKIPAAEYFAYAPKIDTADSLLPHLKVDANGMTVAEAQEYAPKAKELLQADFEQEAAKAEQEDSFKESAQKVQDTITQQLIATGRFTNDQARIQASLTGAVYAATAKRLNMTPEALFNVYQMNVVGGEPVGVELNQALKSNPPRGWVHAESGEDAIHLFPDGPAQAKEGAVFWTDLGDRTAEVLPSTKGYSHSLSGYAAQHIFNHHGDSEYETSRGQIAVVREDLARIPDIVQNYDFVRTDIKDEQGNQQIAYVKKYDDAVVLYLETASRKKKDFRGVSMWKYPSTSDAKKMLEANIDPTLYGQNRERASFHGENANTVSDESQYYQEDNAKVNYRQAYEQAVAEGRTELSYELYVQVRTPEFKAWFGDWENDPANASKVVNPRTGEPLVVYHGTTADFDTFEKTGLNDAGWYGKGFYATAFPEDASEYSYYHTDIHDPRGSMVSESGEKVAIGANVMPLFMNIRNPFVVKEFETTPGETVDSIKSKGFDGVLVLTQDGLFREVMALNPTQIKSSVGNTGRFDANNSNILYQLDEDVNSAFAQAVDEIANGKKIDLRNSKKIKLGTTPDVFAMLGLPSGDFRIDESVIEKIMGVGLGVGKGKYTNLHNLTASEVKAIPIQLNSPIAVFKSSSVSTNPKGFVVLTELQEYNVERKSVEPVIVALHVKKHKKDYDVVDVASAHGRTATWLEKQINGNPTTGETSNLLYVDKVKGQQFLNTISLQLVRDFTSDADLHARNVKTDTDLRQYQSAKNNALYPQSHQHTLLDREAKKFAVIQGNPVYEIVTRTALKDNEGLRQWAIEIFNKAGNQAISPELGKVTLNERSVKDSMAHGMNALKASAFEAVPAVIEKGVVVATAEHGRTSSKYISAPVRIEGVETIVTGLYTVI</sequence>
<proteinExistence type="predicted"/>
<feature type="domain" description="Phage MuF C-terminal" evidence="4">
    <location>
        <begin position="843"/>
        <end position="953"/>
    </location>
</feature>
<keyword evidence="6" id="KW-1185">Reference proteome</keyword>
<dbReference type="InterPro" id="IPR040824">
    <property type="entry name" value="LPD3"/>
</dbReference>
<protein>
    <submittedName>
        <fullName evidence="5">Uncharacterized protein</fullName>
    </submittedName>
</protein>
<feature type="domain" description="ART-PolyVal-like" evidence="1">
    <location>
        <begin position="624"/>
        <end position="761"/>
    </location>
</feature>
<dbReference type="Proteomes" id="UP000541421">
    <property type="component" value="Unassembled WGS sequence"/>
</dbReference>
<comment type="caution">
    <text evidence="5">The sequence shown here is derived from an EMBL/GenBank/DDBJ whole genome shotgun (WGS) entry which is preliminary data.</text>
</comment>
<dbReference type="Pfam" id="PF18812">
    <property type="entry name" value="PBECR3"/>
    <property type="match status" value="1"/>
</dbReference>
<reference evidence="5 6" key="1">
    <citation type="submission" date="2020-05" db="EMBL/GenBank/DDBJ databases">
        <authorList>
            <person name="Niu N."/>
        </authorList>
    </citation>
    <scope>NUCLEOTIDE SEQUENCE [LARGE SCALE GENOMIC DNA]</scope>
    <source>
        <strain evidence="5 6">LMG10982</strain>
    </source>
</reference>
<dbReference type="InterPro" id="IPR041131">
    <property type="entry name" value="MuF_C"/>
</dbReference>
<evidence type="ECO:0000259" key="4">
    <source>
        <dbReference type="Pfam" id="PF18819"/>
    </source>
</evidence>
<name>A0A7Y4P5Q6_9BURK</name>
<evidence type="ECO:0000313" key="6">
    <source>
        <dbReference type="Proteomes" id="UP000541421"/>
    </source>
</evidence>
<evidence type="ECO:0000259" key="2">
    <source>
        <dbReference type="Pfam" id="PF18798"/>
    </source>
</evidence>
<dbReference type="Pfam" id="PF18819">
    <property type="entry name" value="MuF_C"/>
    <property type="match status" value="1"/>
</dbReference>
<gene>
    <name evidence="5" type="ORF">HKX40_02985</name>
</gene>